<dbReference type="FunFam" id="2.20.100.10:FF:000007">
    <property type="entry name" value="Thrombospondin 1"/>
    <property type="match status" value="1"/>
</dbReference>
<reference evidence="4" key="1">
    <citation type="submission" date="2022-01" db="EMBL/GenBank/DDBJ databases">
        <authorList>
            <person name="Braso-Vives M."/>
        </authorList>
    </citation>
    <scope>NUCLEOTIDE SEQUENCE</scope>
</reference>
<keyword evidence="5" id="KW-1185">Reference proteome</keyword>
<dbReference type="PANTHER" id="PTHR15031:SF6">
    <property type="entry name" value="CARTILAGE INTERMEDIATE LAYER PROTEIN 1-LIKE ISOFORM X1"/>
    <property type="match status" value="1"/>
</dbReference>
<dbReference type="SMART" id="SM00409">
    <property type="entry name" value="IG"/>
    <property type="match status" value="1"/>
</dbReference>
<dbReference type="InterPro" id="IPR013784">
    <property type="entry name" value="Carb-bd-like_fold"/>
</dbReference>
<dbReference type="GO" id="GO:0030246">
    <property type="term" value="F:carbohydrate binding"/>
    <property type="evidence" value="ECO:0007669"/>
    <property type="project" value="InterPro"/>
</dbReference>
<dbReference type="InterPro" id="IPR036383">
    <property type="entry name" value="TSP1_rpt_sf"/>
</dbReference>
<keyword evidence="1" id="KW-0677">Repeat</keyword>
<dbReference type="OrthoDB" id="6273859at2759"/>
<dbReference type="AlphaFoldDB" id="A0A8J9VLN8"/>
<proteinExistence type="predicted"/>
<protein>
    <submittedName>
        <fullName evidence="4">CILP2 protein</fullName>
    </submittedName>
</protein>
<accession>A0A8J9VLN8</accession>
<dbReference type="InterPro" id="IPR000884">
    <property type="entry name" value="TSP1_rpt"/>
</dbReference>
<organism evidence="4 5">
    <name type="scientific">Branchiostoma lanceolatum</name>
    <name type="common">Common lancelet</name>
    <name type="synonym">Amphioxus lanceolatum</name>
    <dbReference type="NCBI Taxonomy" id="7740"/>
    <lineage>
        <taxon>Eukaryota</taxon>
        <taxon>Metazoa</taxon>
        <taxon>Chordata</taxon>
        <taxon>Cephalochordata</taxon>
        <taxon>Leptocardii</taxon>
        <taxon>Amphioxiformes</taxon>
        <taxon>Branchiostomatidae</taxon>
        <taxon>Branchiostoma</taxon>
    </lineage>
</organism>
<dbReference type="Gene3D" id="2.60.40.10">
    <property type="entry name" value="Immunoglobulins"/>
    <property type="match status" value="1"/>
</dbReference>
<dbReference type="SUPFAM" id="SSF49452">
    <property type="entry name" value="Starch-binding domain-like"/>
    <property type="match status" value="1"/>
</dbReference>
<dbReference type="EMBL" id="OV696686">
    <property type="protein sequence ID" value="CAH1231524.1"/>
    <property type="molecule type" value="Genomic_DNA"/>
</dbReference>
<dbReference type="PANTHER" id="PTHR15031">
    <property type="entry name" value="CARTILAGE INTERMEDIATE LAYER PROTEIN CLIP"/>
    <property type="match status" value="1"/>
</dbReference>
<keyword evidence="2" id="KW-1015">Disulfide bond</keyword>
<dbReference type="InterPro" id="IPR013783">
    <property type="entry name" value="Ig-like_fold"/>
</dbReference>
<dbReference type="PRINTS" id="PR01705">
    <property type="entry name" value="TSP1REPEAT"/>
</dbReference>
<evidence type="ECO:0000256" key="2">
    <source>
        <dbReference type="ARBA" id="ARBA00023157"/>
    </source>
</evidence>
<name>A0A8J9VLN8_BRALA</name>
<evidence type="ECO:0000313" key="4">
    <source>
        <dbReference type="EMBL" id="CAH1231524.1"/>
    </source>
</evidence>
<dbReference type="SUPFAM" id="SSF48726">
    <property type="entry name" value="Immunoglobulin"/>
    <property type="match status" value="1"/>
</dbReference>
<evidence type="ECO:0000256" key="1">
    <source>
        <dbReference type="ARBA" id="ARBA00022737"/>
    </source>
</evidence>
<dbReference type="Gene3D" id="2.60.40.1120">
    <property type="entry name" value="Carboxypeptidase-like, regulatory domain"/>
    <property type="match status" value="1"/>
</dbReference>
<dbReference type="Gene3D" id="2.20.100.10">
    <property type="entry name" value="Thrombospondin type-1 (TSP1) repeat"/>
    <property type="match status" value="2"/>
</dbReference>
<dbReference type="InterPro" id="IPR039675">
    <property type="entry name" value="CILP1/CILP2"/>
</dbReference>
<dbReference type="Pfam" id="PF13927">
    <property type="entry name" value="Ig_3"/>
    <property type="match status" value="1"/>
</dbReference>
<dbReference type="Pfam" id="PF00090">
    <property type="entry name" value="TSP_1"/>
    <property type="match status" value="2"/>
</dbReference>
<dbReference type="InterPro" id="IPR007110">
    <property type="entry name" value="Ig-like_dom"/>
</dbReference>
<dbReference type="InterPro" id="IPR036179">
    <property type="entry name" value="Ig-like_dom_sf"/>
</dbReference>
<evidence type="ECO:0000259" key="3">
    <source>
        <dbReference type="PROSITE" id="PS50835"/>
    </source>
</evidence>
<dbReference type="SMART" id="SM00209">
    <property type="entry name" value="TSP1"/>
    <property type="match status" value="2"/>
</dbReference>
<dbReference type="PROSITE" id="PS50092">
    <property type="entry name" value="TSP1"/>
    <property type="match status" value="2"/>
</dbReference>
<dbReference type="InterPro" id="IPR003599">
    <property type="entry name" value="Ig_sub"/>
</dbReference>
<dbReference type="PROSITE" id="PS50835">
    <property type="entry name" value="IG_LIKE"/>
    <property type="match status" value="1"/>
</dbReference>
<dbReference type="SMART" id="SM00408">
    <property type="entry name" value="IGc2"/>
    <property type="match status" value="1"/>
</dbReference>
<feature type="domain" description="Ig-like" evidence="3">
    <location>
        <begin position="290"/>
        <end position="376"/>
    </location>
</feature>
<dbReference type="Proteomes" id="UP000838412">
    <property type="component" value="Chromosome 1"/>
</dbReference>
<dbReference type="SUPFAM" id="SSF82895">
    <property type="entry name" value="TSP-1 type 1 repeat"/>
    <property type="match status" value="2"/>
</dbReference>
<dbReference type="InterPro" id="IPR003598">
    <property type="entry name" value="Ig_sub2"/>
</dbReference>
<evidence type="ECO:0000313" key="5">
    <source>
        <dbReference type="Proteomes" id="UP000838412"/>
    </source>
</evidence>
<sequence length="489" mass="52349">MPQVHTQGCRATSSLTVLPRVAVDGGWSNWSPWPDCSVTCGAGTQTRYRTCTNPEPAYGGAECDGQAQESQDCDTGVSCPVDGGWTDWSPWPDCSVTCGAGTQTQLTAERSVMDKLRRHRIATRRCPVQLTAHGPRGWLGLHAASPVAVGHRFDRGRATILPLRLVETLVWVVSSSPGSVLHGHCTATCAVGTREPPACECSCQSHVLTATVRNMKNAPLEGATIHYADRPDITLGTTDATGSASANGVCAGEIDLLFRKDGYSPTVATTVPATSTTSTVTANIEILIAPIITQHPESRSRLVGQEVTFCCEAHGSPEPDVEDYEWFRNGDVLDKSVYGYSNQLTVTNLALSDAGEYRCRANSDAGAAYSESALLQIYGSATDSYNTAPSPEYVQLPADCVQTDGTTLYNGATQFDAATSMELGFTPPGGYIRGNNVNVLYGAPPPDNTDMSRFRFYDSQDNLGQNFGIYKATGAGDTSKFDEDQHNRM</sequence>
<gene>
    <name evidence="4" type="primary">CILP2</name>
    <name evidence="4" type="ORF">BLAG_LOCUS1280</name>
</gene>